<evidence type="ECO:0000256" key="4">
    <source>
        <dbReference type="ARBA" id="ARBA00022603"/>
    </source>
</evidence>
<comment type="similarity">
    <text evidence="2">Belongs to the MGMT family.</text>
</comment>
<keyword evidence="7" id="KW-0234">DNA repair</keyword>
<dbReference type="InterPro" id="IPR036388">
    <property type="entry name" value="WH-like_DNA-bd_sf"/>
</dbReference>
<dbReference type="Gene3D" id="3.30.160.70">
    <property type="entry name" value="Methylated DNA-protein cysteine methyltransferase domain"/>
    <property type="match status" value="1"/>
</dbReference>
<dbReference type="NCBIfam" id="TIGR00589">
    <property type="entry name" value="ogt"/>
    <property type="match status" value="1"/>
</dbReference>
<proteinExistence type="inferred from homology"/>
<dbReference type="EC" id="2.1.1.63" evidence="3"/>
<evidence type="ECO:0000313" key="12">
    <source>
        <dbReference type="Proteomes" id="UP000589036"/>
    </source>
</evidence>
<evidence type="ECO:0000256" key="2">
    <source>
        <dbReference type="ARBA" id="ARBA00008711"/>
    </source>
</evidence>
<dbReference type="Gene3D" id="1.10.10.10">
    <property type="entry name" value="Winged helix-like DNA-binding domain superfamily/Winged helix DNA-binding domain"/>
    <property type="match status" value="1"/>
</dbReference>
<dbReference type="PANTHER" id="PTHR10815:SF5">
    <property type="entry name" value="METHYLATED-DNA--PROTEIN-CYSTEINE METHYLTRANSFERASE"/>
    <property type="match status" value="1"/>
</dbReference>
<evidence type="ECO:0000256" key="5">
    <source>
        <dbReference type="ARBA" id="ARBA00022679"/>
    </source>
</evidence>
<dbReference type="InterPro" id="IPR036217">
    <property type="entry name" value="MethylDNA_cys_MeTrfase_DNAb"/>
</dbReference>
<dbReference type="Pfam" id="PF02870">
    <property type="entry name" value="Methyltransf_1N"/>
    <property type="match status" value="1"/>
</dbReference>
<keyword evidence="5 11" id="KW-0808">Transferase</keyword>
<evidence type="ECO:0000256" key="6">
    <source>
        <dbReference type="ARBA" id="ARBA00022763"/>
    </source>
</evidence>
<keyword evidence="12" id="KW-1185">Reference proteome</keyword>
<dbReference type="InterPro" id="IPR008332">
    <property type="entry name" value="MethylG_MeTrfase_N"/>
</dbReference>
<dbReference type="AlphaFoldDB" id="A0A852TZA2"/>
<comment type="catalytic activity">
    <reaction evidence="8">
        <text>a 6-O-methyl-2'-deoxyguanosine in DNA + L-cysteinyl-[protein] = S-methyl-L-cysteinyl-[protein] + a 2'-deoxyguanosine in DNA</text>
        <dbReference type="Rhea" id="RHEA:24000"/>
        <dbReference type="Rhea" id="RHEA-COMP:10131"/>
        <dbReference type="Rhea" id="RHEA-COMP:10132"/>
        <dbReference type="Rhea" id="RHEA-COMP:11367"/>
        <dbReference type="Rhea" id="RHEA-COMP:11368"/>
        <dbReference type="ChEBI" id="CHEBI:29950"/>
        <dbReference type="ChEBI" id="CHEBI:82612"/>
        <dbReference type="ChEBI" id="CHEBI:85445"/>
        <dbReference type="ChEBI" id="CHEBI:85448"/>
        <dbReference type="EC" id="2.1.1.63"/>
    </reaction>
</comment>
<dbReference type="EMBL" id="JACCCC010000001">
    <property type="protein sequence ID" value="NYE48665.1"/>
    <property type="molecule type" value="Genomic_DNA"/>
</dbReference>
<dbReference type="RefSeq" id="WP_179644433.1">
    <property type="nucleotide sequence ID" value="NZ_BAAAYY010000010.1"/>
</dbReference>
<dbReference type="SUPFAM" id="SSF53155">
    <property type="entry name" value="Methylated DNA-protein cysteine methyltransferase domain"/>
    <property type="match status" value="1"/>
</dbReference>
<reference evidence="11 12" key="1">
    <citation type="submission" date="2020-07" db="EMBL/GenBank/DDBJ databases">
        <title>Sequencing the genomes of 1000 actinobacteria strains.</title>
        <authorList>
            <person name="Klenk H.-P."/>
        </authorList>
    </citation>
    <scope>NUCLEOTIDE SEQUENCE [LARGE SCALE GENOMIC DNA]</scope>
    <source>
        <strain evidence="11 12">CXB654</strain>
    </source>
</reference>
<evidence type="ECO:0000256" key="1">
    <source>
        <dbReference type="ARBA" id="ARBA00001286"/>
    </source>
</evidence>
<evidence type="ECO:0000256" key="3">
    <source>
        <dbReference type="ARBA" id="ARBA00011918"/>
    </source>
</evidence>
<dbReference type="Pfam" id="PF01035">
    <property type="entry name" value="DNA_binding_1"/>
    <property type="match status" value="1"/>
</dbReference>
<gene>
    <name evidence="11" type="ORF">HDA32_003785</name>
</gene>
<protein>
    <recommendedName>
        <fullName evidence="3">methylated-DNA--[protein]-cysteine S-methyltransferase</fullName>
        <ecNumber evidence="3">2.1.1.63</ecNumber>
    </recommendedName>
</protein>
<comment type="catalytic activity">
    <reaction evidence="1">
        <text>a 4-O-methyl-thymidine in DNA + L-cysteinyl-[protein] = a thymidine in DNA + S-methyl-L-cysteinyl-[protein]</text>
        <dbReference type="Rhea" id="RHEA:53428"/>
        <dbReference type="Rhea" id="RHEA-COMP:10131"/>
        <dbReference type="Rhea" id="RHEA-COMP:10132"/>
        <dbReference type="Rhea" id="RHEA-COMP:13555"/>
        <dbReference type="Rhea" id="RHEA-COMP:13556"/>
        <dbReference type="ChEBI" id="CHEBI:29950"/>
        <dbReference type="ChEBI" id="CHEBI:82612"/>
        <dbReference type="ChEBI" id="CHEBI:137386"/>
        <dbReference type="ChEBI" id="CHEBI:137387"/>
        <dbReference type="EC" id="2.1.1.63"/>
    </reaction>
</comment>
<dbReference type="SUPFAM" id="SSF46767">
    <property type="entry name" value="Methylated DNA-protein cysteine methyltransferase, C-terminal domain"/>
    <property type="match status" value="1"/>
</dbReference>
<keyword evidence="6" id="KW-0227">DNA damage</keyword>
<evidence type="ECO:0000259" key="10">
    <source>
        <dbReference type="Pfam" id="PF02870"/>
    </source>
</evidence>
<dbReference type="InterPro" id="IPR014048">
    <property type="entry name" value="MethylDNA_cys_MeTrfase_DNA-bd"/>
</dbReference>
<sequence>MNHDPVLATLTAPPPAEEATHRRLHDRLTTAAHAQGLLDVAYRTVDSPLGTLLLAATPQGLVRVAYAAEDHDAVLRQLAVRISPRVLRAPDRLDTAARQIDEYFRKRRTAFDLELDLRLSHGFRRRVLAGLPSIGYGATASYTAVATAAGSPKAVRAAGTACATNPLPIVLPCHRVVRSSGAIGHYIGGARAKQRLLDLESTA</sequence>
<evidence type="ECO:0000259" key="9">
    <source>
        <dbReference type="Pfam" id="PF01035"/>
    </source>
</evidence>
<feature type="domain" description="Methylated-DNA-[protein]-cysteine S-methyltransferase DNA binding" evidence="9">
    <location>
        <begin position="123"/>
        <end position="201"/>
    </location>
</feature>
<dbReference type="InterPro" id="IPR036631">
    <property type="entry name" value="MGMT_N_sf"/>
</dbReference>
<dbReference type="GO" id="GO:0006281">
    <property type="term" value="P:DNA repair"/>
    <property type="evidence" value="ECO:0007669"/>
    <property type="project" value="UniProtKB-KW"/>
</dbReference>
<name>A0A852TZA2_9ACTN</name>
<dbReference type="PANTHER" id="PTHR10815">
    <property type="entry name" value="METHYLATED-DNA--PROTEIN-CYSTEINE METHYLTRANSFERASE"/>
    <property type="match status" value="1"/>
</dbReference>
<feature type="domain" description="Methylguanine DNA methyltransferase ribonuclease-like" evidence="10">
    <location>
        <begin position="41"/>
        <end position="117"/>
    </location>
</feature>
<dbReference type="CDD" id="cd06445">
    <property type="entry name" value="ATase"/>
    <property type="match status" value="1"/>
</dbReference>
<evidence type="ECO:0000256" key="8">
    <source>
        <dbReference type="ARBA" id="ARBA00049348"/>
    </source>
</evidence>
<evidence type="ECO:0000313" key="11">
    <source>
        <dbReference type="EMBL" id="NYE48665.1"/>
    </source>
</evidence>
<dbReference type="GO" id="GO:0032259">
    <property type="term" value="P:methylation"/>
    <property type="evidence" value="ECO:0007669"/>
    <property type="project" value="UniProtKB-KW"/>
</dbReference>
<organism evidence="11 12">
    <name type="scientific">Spinactinospora alkalitolerans</name>
    <dbReference type="NCBI Taxonomy" id="687207"/>
    <lineage>
        <taxon>Bacteria</taxon>
        <taxon>Bacillati</taxon>
        <taxon>Actinomycetota</taxon>
        <taxon>Actinomycetes</taxon>
        <taxon>Streptosporangiales</taxon>
        <taxon>Nocardiopsidaceae</taxon>
        <taxon>Spinactinospora</taxon>
    </lineage>
</organism>
<dbReference type="FunFam" id="1.10.10.10:FF:000214">
    <property type="entry name" value="Methylated-DNA--protein-cysteine methyltransferase"/>
    <property type="match status" value="1"/>
</dbReference>
<comment type="caution">
    <text evidence="11">The sequence shown here is derived from an EMBL/GenBank/DDBJ whole genome shotgun (WGS) entry which is preliminary data.</text>
</comment>
<dbReference type="GO" id="GO:0003908">
    <property type="term" value="F:methylated-DNA-[protein]-cysteine S-methyltransferase activity"/>
    <property type="evidence" value="ECO:0007669"/>
    <property type="project" value="UniProtKB-EC"/>
</dbReference>
<keyword evidence="4 11" id="KW-0489">Methyltransferase</keyword>
<dbReference type="InterPro" id="IPR001497">
    <property type="entry name" value="MethylDNA_cys_MeTrfase_AS"/>
</dbReference>
<evidence type="ECO:0000256" key="7">
    <source>
        <dbReference type="ARBA" id="ARBA00023204"/>
    </source>
</evidence>
<dbReference type="Proteomes" id="UP000589036">
    <property type="component" value="Unassembled WGS sequence"/>
</dbReference>
<dbReference type="PROSITE" id="PS00374">
    <property type="entry name" value="MGMT"/>
    <property type="match status" value="1"/>
</dbReference>
<accession>A0A852TZA2</accession>